<dbReference type="Pfam" id="PF04464">
    <property type="entry name" value="Glyphos_transf"/>
    <property type="match status" value="1"/>
</dbReference>
<name>A0ABY8MKK0_9SPIO</name>
<protein>
    <submittedName>
        <fullName evidence="1">CDP-glycerol glycerophosphotransferase family protein</fullName>
    </submittedName>
</protein>
<evidence type="ECO:0000313" key="2">
    <source>
        <dbReference type="Proteomes" id="UP001228690"/>
    </source>
</evidence>
<keyword evidence="2" id="KW-1185">Reference proteome</keyword>
<accession>A0ABY8MKK0</accession>
<proteinExistence type="predicted"/>
<evidence type="ECO:0000313" key="1">
    <source>
        <dbReference type="EMBL" id="WGK69900.1"/>
    </source>
</evidence>
<dbReference type="InterPro" id="IPR007554">
    <property type="entry name" value="Glycerophosphate_synth"/>
</dbReference>
<dbReference type="Proteomes" id="UP001228690">
    <property type="component" value="Chromosome"/>
</dbReference>
<gene>
    <name evidence="1" type="ORF">P0082_03310</name>
</gene>
<sequence length="452" mass="51050">MFIVFLALLPRPLAAYLDPGTGSMLFSALVGLVSTLYFTLRSSVFTLRVKVAGLLAKVGRADSKGLARDQVGTGEPHSIVFFSEGRQYWNCFWPILRELEARQVAAAYWTMDTEDPGLSQDFRYITVRFIGKGYAAFARMNSLEADVCVMTTPGLDVLQIRRSKKVGHYSHIIHALDDCTTYRVFGTDYFDSVLLSGQHQAEALDGLEAVRNISRKQKHIVGCTYLDVLQEKLDGLRRTDDKREDAAGCEPNGSAQSCFRLLIAPSWGPNGLLAKYGLDLLRPLLDSGYRLIVRPHPQSAVSETELLTDLRTQLAPWPEQVEWDFERENIRAFLNSDAMISDFSSVICDYLILMEKPVFISEFEFNYDGYDAMDLLPREPWVIRAGREVGIPFRKEDIARLPHLLEESLQGEAAQAFRHKLAELRDYAYRYPGEAGRRSADTILQILEDAKV</sequence>
<reference evidence="1 2" key="1">
    <citation type="submission" date="2023-04" db="EMBL/GenBank/DDBJ databases">
        <title>Spirochaete genome identified in red abalone sample constitutes a novel genus.</title>
        <authorList>
            <person name="Sharma S.P."/>
            <person name="Purcell C.M."/>
            <person name="Hyde J.R."/>
            <person name="Severin A.J."/>
        </authorList>
    </citation>
    <scope>NUCLEOTIDE SEQUENCE [LARGE SCALE GENOMIC DNA]</scope>
    <source>
        <strain evidence="1 2">SP-2023</strain>
    </source>
</reference>
<dbReference type="EMBL" id="CP123443">
    <property type="protein sequence ID" value="WGK69900.1"/>
    <property type="molecule type" value="Genomic_DNA"/>
</dbReference>
<dbReference type="RefSeq" id="WP_326928096.1">
    <property type="nucleotide sequence ID" value="NZ_CP123443.1"/>
</dbReference>
<dbReference type="InterPro" id="IPR043148">
    <property type="entry name" value="TagF_C"/>
</dbReference>
<dbReference type="Gene3D" id="3.40.50.12580">
    <property type="match status" value="1"/>
</dbReference>
<organism evidence="1 2">
    <name type="scientific">Candidatus Haliotispira prima</name>
    <dbReference type="NCBI Taxonomy" id="3034016"/>
    <lineage>
        <taxon>Bacteria</taxon>
        <taxon>Pseudomonadati</taxon>
        <taxon>Spirochaetota</taxon>
        <taxon>Spirochaetia</taxon>
        <taxon>Spirochaetales</taxon>
        <taxon>Spirochaetaceae</taxon>
        <taxon>Candidatus Haliotispira</taxon>
    </lineage>
</organism>